<evidence type="ECO:0000313" key="4">
    <source>
        <dbReference type="Proteomes" id="UP001633002"/>
    </source>
</evidence>
<evidence type="ECO:0000256" key="2">
    <source>
        <dbReference type="ARBA" id="ARBA00022801"/>
    </source>
</evidence>
<accession>A0ABD3I6J7</accession>
<keyword evidence="1" id="KW-0479">Metal-binding</keyword>
<dbReference type="AlphaFoldDB" id="A0ABD3I6J7"/>
<dbReference type="PANTHER" id="PTHR23422:SF11">
    <property type="entry name" value="DIPEPTIDYL PEPTIDASE 3"/>
    <property type="match status" value="1"/>
</dbReference>
<keyword evidence="2" id="KW-0378">Hydrolase</keyword>
<dbReference type="GO" id="GO:0016787">
    <property type="term" value="F:hydrolase activity"/>
    <property type="evidence" value="ECO:0007669"/>
    <property type="project" value="UniProtKB-KW"/>
</dbReference>
<reference evidence="3 4" key="1">
    <citation type="submission" date="2024-09" db="EMBL/GenBank/DDBJ databases">
        <title>Chromosome-scale assembly of Riccia sorocarpa.</title>
        <authorList>
            <person name="Paukszto L."/>
        </authorList>
    </citation>
    <scope>NUCLEOTIDE SEQUENCE [LARGE SCALE GENOMIC DNA]</scope>
    <source>
        <strain evidence="3">LP-2024</strain>
        <tissue evidence="3">Aerial parts of the thallus</tissue>
    </source>
</reference>
<organism evidence="3 4">
    <name type="scientific">Riccia sorocarpa</name>
    <dbReference type="NCBI Taxonomy" id="122646"/>
    <lineage>
        <taxon>Eukaryota</taxon>
        <taxon>Viridiplantae</taxon>
        <taxon>Streptophyta</taxon>
        <taxon>Embryophyta</taxon>
        <taxon>Marchantiophyta</taxon>
        <taxon>Marchantiopsida</taxon>
        <taxon>Marchantiidae</taxon>
        <taxon>Marchantiales</taxon>
        <taxon>Ricciaceae</taxon>
        <taxon>Riccia</taxon>
    </lineage>
</organism>
<evidence type="ECO:0008006" key="5">
    <source>
        <dbReference type="Google" id="ProtNLM"/>
    </source>
</evidence>
<dbReference type="GO" id="GO:0046872">
    <property type="term" value="F:metal ion binding"/>
    <property type="evidence" value="ECO:0007669"/>
    <property type="project" value="UniProtKB-KW"/>
</dbReference>
<name>A0ABD3I6J7_9MARC</name>
<evidence type="ECO:0000256" key="1">
    <source>
        <dbReference type="ARBA" id="ARBA00022723"/>
    </source>
</evidence>
<proteinExistence type="predicted"/>
<dbReference type="Pfam" id="PF03571">
    <property type="entry name" value="Peptidase_M49"/>
    <property type="match status" value="1"/>
</dbReference>
<gene>
    <name evidence="3" type="ORF">R1sor_017193</name>
</gene>
<dbReference type="Proteomes" id="UP001633002">
    <property type="component" value="Unassembled WGS sequence"/>
</dbReference>
<evidence type="ECO:0000313" key="3">
    <source>
        <dbReference type="EMBL" id="KAL3699171.1"/>
    </source>
</evidence>
<sequence length="630" mass="72274">MNQEMEPFRFFSKLGSGYTVNIFRVYMSDDMFCVLDLQEDKRRTVLDLWDKTREKIYSLSSDERRLDMPPDGLSAYYSNNMSLQDVQLVSDWMAESDREAWNTRVWKISDQHDGLPEYELRIASARSLPTKKYCYQNKCAISVVYGDHKEDLEEVVRHLTNACPYAENDHQREMLNCFIDYLETGSIESHKRSQILWLQQGESDIDVNIGFVETYRDPYRCRAEFEGYVALLNQTASKQFRPLRERADYLMTLLPWPKVFHAERIQSSDFSCLEIFTFATGSVPAGVNLPNYEDVRVAHGTRNLCFLDVLYLKDQSFQTTLLYEEDARSVQRMGHEASMVQVAFHELLGHGSGKLFMRNSKGQYNFPYGEVSHPITGELVATCYGHGETWNSVFGEICSAFEECRAECVGLFFSTHPEAMEAVGYTGQRAEDLMFVNWLMMVRAGFLAIEIYSEDTGIWPQAHAQARFAILRTLLAASEVDTEENSGKDVEHQSKSSFIQFHRCEYRKVFLQVNRSKIRTVGVPALKTLLMRLQVYRSTADVTGGREFFKRLTRVPKSLLAFKQLIARNRRPRPMFVQAHTSLTTNKEGESRVMLEEFSATPLGIIESSLARFGDWASGGSSGENFTAVV</sequence>
<dbReference type="Gene3D" id="3.30.540.30">
    <property type="match status" value="2"/>
</dbReference>
<dbReference type="PANTHER" id="PTHR23422">
    <property type="entry name" value="DIPEPTIDYL PEPTIDASE III-RELATED"/>
    <property type="match status" value="1"/>
</dbReference>
<dbReference type="InterPro" id="IPR039461">
    <property type="entry name" value="Peptidase_M49"/>
</dbReference>
<keyword evidence="4" id="KW-1185">Reference proteome</keyword>
<protein>
    <recommendedName>
        <fullName evidence="5">Dipeptidyl peptidase III</fullName>
    </recommendedName>
</protein>
<comment type="caution">
    <text evidence="3">The sequence shown here is derived from an EMBL/GenBank/DDBJ whole genome shotgun (WGS) entry which is preliminary data.</text>
</comment>
<dbReference type="EMBL" id="JBJQOH010000001">
    <property type="protein sequence ID" value="KAL3699171.1"/>
    <property type="molecule type" value="Genomic_DNA"/>
</dbReference>